<reference evidence="1 2" key="1">
    <citation type="journal article" date="2024" name="J Genomics">
        <title>Draft genome sequencing and assembly of Favolaschia claudopus CIRM-BRFM 2984 isolated from oak limbs.</title>
        <authorList>
            <person name="Navarro D."/>
            <person name="Drula E."/>
            <person name="Chaduli D."/>
            <person name="Cazenave R."/>
            <person name="Ahrendt S."/>
            <person name="Wang J."/>
            <person name="Lipzen A."/>
            <person name="Daum C."/>
            <person name="Barry K."/>
            <person name="Grigoriev I.V."/>
            <person name="Favel A."/>
            <person name="Rosso M.N."/>
            <person name="Martin F."/>
        </authorList>
    </citation>
    <scope>NUCLEOTIDE SEQUENCE [LARGE SCALE GENOMIC DNA]</scope>
    <source>
        <strain evidence="1 2">CIRM-BRFM 2984</strain>
    </source>
</reference>
<evidence type="ECO:0000313" key="1">
    <source>
        <dbReference type="EMBL" id="KAK7055530.1"/>
    </source>
</evidence>
<gene>
    <name evidence="1" type="ORF">R3P38DRAFT_3170195</name>
</gene>
<organism evidence="1 2">
    <name type="scientific">Favolaschia claudopus</name>
    <dbReference type="NCBI Taxonomy" id="2862362"/>
    <lineage>
        <taxon>Eukaryota</taxon>
        <taxon>Fungi</taxon>
        <taxon>Dikarya</taxon>
        <taxon>Basidiomycota</taxon>
        <taxon>Agaricomycotina</taxon>
        <taxon>Agaricomycetes</taxon>
        <taxon>Agaricomycetidae</taxon>
        <taxon>Agaricales</taxon>
        <taxon>Marasmiineae</taxon>
        <taxon>Mycenaceae</taxon>
        <taxon>Favolaschia</taxon>
    </lineage>
</organism>
<name>A0AAW0DVJ6_9AGAR</name>
<dbReference type="AlphaFoldDB" id="A0AAW0DVJ6"/>
<protein>
    <submittedName>
        <fullName evidence="1">Uncharacterized protein</fullName>
    </submittedName>
</protein>
<comment type="caution">
    <text evidence="1">The sequence shown here is derived from an EMBL/GenBank/DDBJ whole genome shotgun (WGS) entry which is preliminary data.</text>
</comment>
<accession>A0AAW0DVJ6</accession>
<dbReference type="Proteomes" id="UP001362999">
    <property type="component" value="Unassembled WGS sequence"/>
</dbReference>
<proteinExistence type="predicted"/>
<evidence type="ECO:0000313" key="2">
    <source>
        <dbReference type="Proteomes" id="UP001362999"/>
    </source>
</evidence>
<sequence>MSTQFTLTRAYTETLFETLFSDPLTGITTYFDPSMKFIAVQEDKVYVRCPSARRLSLQNAYPLQTLQEWTQVGGTITSRLKDGKVVMVPTAIDVRASPFCVLVSELVQSRADADEEGTATQLNGKPYNNRYAKFSLNHLNTYD</sequence>
<keyword evidence="2" id="KW-1185">Reference proteome</keyword>
<dbReference type="EMBL" id="JAWWNJ010000005">
    <property type="protein sequence ID" value="KAK7055530.1"/>
    <property type="molecule type" value="Genomic_DNA"/>
</dbReference>